<name>A0AB37D554_TETHA</name>
<evidence type="ECO:0000313" key="3">
    <source>
        <dbReference type="Proteomes" id="UP000427886"/>
    </source>
</evidence>
<dbReference type="AlphaFoldDB" id="A0AB37D554"/>
<organism evidence="2 3">
    <name type="scientific">Tetragenococcus halophilus</name>
    <name type="common">Pediococcus halophilus</name>
    <dbReference type="NCBI Taxonomy" id="51669"/>
    <lineage>
        <taxon>Bacteria</taxon>
        <taxon>Bacillati</taxon>
        <taxon>Bacillota</taxon>
        <taxon>Bacilli</taxon>
        <taxon>Lactobacillales</taxon>
        <taxon>Enterococcaceae</taxon>
        <taxon>Tetragenococcus</taxon>
    </lineage>
</organism>
<gene>
    <name evidence="2" type="ORF">GLW17_04920</name>
</gene>
<evidence type="ECO:0000313" key="2">
    <source>
        <dbReference type="EMBL" id="QGP76215.1"/>
    </source>
</evidence>
<feature type="transmembrane region" description="Helical" evidence="1">
    <location>
        <begin position="17"/>
        <end position="35"/>
    </location>
</feature>
<evidence type="ECO:0000256" key="1">
    <source>
        <dbReference type="SAM" id="Phobius"/>
    </source>
</evidence>
<dbReference type="EMBL" id="CP046246">
    <property type="protein sequence ID" value="QGP76215.1"/>
    <property type="molecule type" value="Genomic_DNA"/>
</dbReference>
<reference evidence="2 3" key="1">
    <citation type="submission" date="2019-11" db="EMBL/GenBank/DDBJ databases">
        <authorList>
            <person name="Kim E."/>
            <person name="Lee J."/>
            <person name="Jeon K."/>
            <person name="Lee Y."/>
        </authorList>
    </citation>
    <scope>NUCLEOTIDE SEQUENCE [LARGE SCALE GENOMIC DNA]</scope>
    <source>
        <strain evidence="2 3">YJ1</strain>
    </source>
</reference>
<dbReference type="Proteomes" id="UP000427886">
    <property type="component" value="Chromosome"/>
</dbReference>
<protein>
    <submittedName>
        <fullName evidence="2">Uncharacterized protein</fullName>
    </submittedName>
</protein>
<accession>A0AB37D554</accession>
<keyword evidence="1" id="KW-1133">Transmembrane helix</keyword>
<keyword evidence="1" id="KW-0472">Membrane</keyword>
<keyword evidence="1" id="KW-0812">Transmembrane</keyword>
<sequence>MIILLKTHNDPKERKKIYVGGAVLLLGYTFMLFSTEGLTEKEYLQEIAQITVDSDEKIKQTNVYSDAELNETVEFLGEELEKLDSLVPPESLPQEIKDSHDTLYKGVEQIKTGIDDSDAEWIEKGQTGVAMAQILYSDYIDKNPELFEE</sequence>
<proteinExistence type="predicted"/>
<dbReference type="KEGG" id="tey:GLW17_04920"/>